<dbReference type="PROSITE" id="PS50850">
    <property type="entry name" value="MFS"/>
    <property type="match status" value="1"/>
</dbReference>
<dbReference type="CDD" id="cd17503">
    <property type="entry name" value="MFS_LmrB_MDR_like"/>
    <property type="match status" value="1"/>
</dbReference>
<comment type="caution">
    <text evidence="10">The sequence shown here is derived from an EMBL/GenBank/DDBJ whole genome shotgun (WGS) entry which is preliminary data.</text>
</comment>
<accession>A0A2N3Q1Q4</accession>
<dbReference type="Pfam" id="PF07690">
    <property type="entry name" value="MFS_1"/>
    <property type="match status" value="1"/>
</dbReference>
<feature type="transmembrane region" description="Helical" evidence="8">
    <location>
        <begin position="19"/>
        <end position="39"/>
    </location>
</feature>
<feature type="transmembrane region" description="Helical" evidence="8">
    <location>
        <begin position="110"/>
        <end position="134"/>
    </location>
</feature>
<sequence length="519" mass="55264">MTPATTEQLAARYGDGYKWYATVTVMVGTIAMVLSATIVNVALPDIMGEFGMGQDKAQWLSTAFLASMTATMLATAWTMASFGRRASYSMALIAFIIGSVLGGLSPNDDVLIVARIIQGAAAGLVQPLAMVVIFQAFPPERRGTAMGIYGVGVILAPALGPTLGGMLIDNYSWRYVFFLGPPFCLAGIFMSQTFLATKNTTQSPSFDWLGFGLLSLGIAAFLAALANGQRLGWDSPLVTGGFLLSVIAMSGFIWQEQRSATPIVALRVYLNPRFAAAAAVAFILGLGLYGSTYLVPLFVQTIQGYTPTESGLLLMPAGIALGIVFPLAGRMSDRVAPHVLILGGLFLFGVSSFLMTDVDTSTDFWAFAGWVVIGRIGLGFILPSLNVGALRVLDQSMVSQGAGAINFVRQLGGAVGVSLLSVTLERQTTTYASEFNAMQTGGQAAAHTLDVLALLLTRAGVLDKVTVAIRSDEAYRFFSRMIAAQASVMGFRESFLFVAVIFFAALIPAWYMRPKKPNR</sequence>
<evidence type="ECO:0000259" key="9">
    <source>
        <dbReference type="PROSITE" id="PS50850"/>
    </source>
</evidence>
<gene>
    <name evidence="10" type="ORF">CWS72_01695</name>
</gene>
<dbReference type="Gene3D" id="1.20.1720.10">
    <property type="entry name" value="Multidrug resistance protein D"/>
    <property type="match status" value="1"/>
</dbReference>
<dbReference type="EMBL" id="PIUM01000001">
    <property type="protein sequence ID" value="PKU26576.1"/>
    <property type="molecule type" value="Genomic_DNA"/>
</dbReference>
<feature type="domain" description="Major facilitator superfamily (MFS) profile" evidence="9">
    <location>
        <begin position="21"/>
        <end position="517"/>
    </location>
</feature>
<feature type="transmembrane region" description="Helical" evidence="8">
    <location>
        <begin position="311"/>
        <end position="328"/>
    </location>
</feature>
<dbReference type="PANTHER" id="PTHR42718:SF9">
    <property type="entry name" value="MAJOR FACILITATOR SUPERFAMILY MULTIDRUG TRANSPORTER MFSC"/>
    <property type="match status" value="1"/>
</dbReference>
<evidence type="ECO:0000256" key="3">
    <source>
        <dbReference type="ARBA" id="ARBA00022448"/>
    </source>
</evidence>
<evidence type="ECO:0000256" key="8">
    <source>
        <dbReference type="SAM" id="Phobius"/>
    </source>
</evidence>
<feature type="transmembrane region" description="Helical" evidence="8">
    <location>
        <begin position="86"/>
        <end position="104"/>
    </location>
</feature>
<name>A0A2N3Q1Q4_9PROT</name>
<dbReference type="NCBIfam" id="TIGR00711">
    <property type="entry name" value="efflux_EmrB"/>
    <property type="match status" value="1"/>
</dbReference>
<comment type="subcellular location">
    <subcellularLocation>
        <location evidence="1">Cell membrane</location>
        <topology evidence="1">Multi-pass membrane protein</topology>
    </subcellularLocation>
</comment>
<feature type="transmembrane region" description="Helical" evidence="8">
    <location>
        <begin position="208"/>
        <end position="225"/>
    </location>
</feature>
<feature type="transmembrane region" description="Helical" evidence="8">
    <location>
        <begin position="335"/>
        <end position="355"/>
    </location>
</feature>
<evidence type="ECO:0000256" key="4">
    <source>
        <dbReference type="ARBA" id="ARBA00022475"/>
    </source>
</evidence>
<dbReference type="GO" id="GO:0022857">
    <property type="term" value="F:transmembrane transporter activity"/>
    <property type="evidence" value="ECO:0007669"/>
    <property type="project" value="InterPro"/>
</dbReference>
<evidence type="ECO:0000313" key="11">
    <source>
        <dbReference type="Proteomes" id="UP000233293"/>
    </source>
</evidence>
<protein>
    <submittedName>
        <fullName evidence="10">MFS transporter</fullName>
    </submittedName>
</protein>
<feature type="transmembrane region" description="Helical" evidence="8">
    <location>
        <begin position="174"/>
        <end position="196"/>
    </location>
</feature>
<feature type="transmembrane region" description="Helical" evidence="8">
    <location>
        <begin position="367"/>
        <end position="390"/>
    </location>
</feature>
<dbReference type="InterPro" id="IPR036259">
    <property type="entry name" value="MFS_trans_sf"/>
</dbReference>
<keyword evidence="3" id="KW-0813">Transport</keyword>
<evidence type="ECO:0000313" key="10">
    <source>
        <dbReference type="EMBL" id="PKU26576.1"/>
    </source>
</evidence>
<feature type="transmembrane region" description="Helical" evidence="8">
    <location>
        <begin position="146"/>
        <end position="168"/>
    </location>
</feature>
<feature type="transmembrane region" description="Helical" evidence="8">
    <location>
        <begin position="274"/>
        <end position="299"/>
    </location>
</feature>
<keyword evidence="4" id="KW-1003">Cell membrane</keyword>
<dbReference type="SUPFAM" id="SSF103473">
    <property type="entry name" value="MFS general substrate transporter"/>
    <property type="match status" value="1"/>
</dbReference>
<dbReference type="Gene3D" id="1.20.1250.20">
    <property type="entry name" value="MFS general substrate transporter like domains"/>
    <property type="match status" value="1"/>
</dbReference>
<proteinExistence type="inferred from homology"/>
<dbReference type="OrthoDB" id="9812221at2"/>
<feature type="transmembrane region" description="Helical" evidence="8">
    <location>
        <begin position="237"/>
        <end position="254"/>
    </location>
</feature>
<evidence type="ECO:0000256" key="1">
    <source>
        <dbReference type="ARBA" id="ARBA00004651"/>
    </source>
</evidence>
<keyword evidence="5 8" id="KW-0812">Transmembrane</keyword>
<evidence type="ECO:0000256" key="5">
    <source>
        <dbReference type="ARBA" id="ARBA00022692"/>
    </source>
</evidence>
<keyword evidence="7 8" id="KW-0472">Membrane</keyword>
<feature type="transmembrane region" description="Helical" evidence="8">
    <location>
        <begin position="59"/>
        <end position="79"/>
    </location>
</feature>
<dbReference type="InterPro" id="IPR004638">
    <property type="entry name" value="EmrB-like"/>
</dbReference>
<dbReference type="Proteomes" id="UP000233293">
    <property type="component" value="Unassembled WGS sequence"/>
</dbReference>
<evidence type="ECO:0000256" key="2">
    <source>
        <dbReference type="ARBA" id="ARBA00008537"/>
    </source>
</evidence>
<keyword evidence="6 8" id="KW-1133">Transmembrane helix</keyword>
<comment type="similarity">
    <text evidence="2">Belongs to the major facilitator superfamily. EmrB family.</text>
</comment>
<dbReference type="InterPro" id="IPR020846">
    <property type="entry name" value="MFS_dom"/>
</dbReference>
<dbReference type="GO" id="GO:0005886">
    <property type="term" value="C:plasma membrane"/>
    <property type="evidence" value="ECO:0007669"/>
    <property type="project" value="UniProtKB-SubCell"/>
</dbReference>
<feature type="transmembrane region" description="Helical" evidence="8">
    <location>
        <begin position="495"/>
        <end position="512"/>
    </location>
</feature>
<organism evidence="10 11">
    <name type="scientific">Telmatospirillum siberiense</name>
    <dbReference type="NCBI Taxonomy" id="382514"/>
    <lineage>
        <taxon>Bacteria</taxon>
        <taxon>Pseudomonadati</taxon>
        <taxon>Pseudomonadota</taxon>
        <taxon>Alphaproteobacteria</taxon>
        <taxon>Rhodospirillales</taxon>
        <taxon>Rhodospirillaceae</taxon>
        <taxon>Telmatospirillum</taxon>
    </lineage>
</organism>
<keyword evidence="11" id="KW-1185">Reference proteome</keyword>
<dbReference type="PANTHER" id="PTHR42718">
    <property type="entry name" value="MAJOR FACILITATOR SUPERFAMILY MULTIDRUG TRANSPORTER MFSC"/>
    <property type="match status" value="1"/>
</dbReference>
<evidence type="ECO:0000256" key="6">
    <source>
        <dbReference type="ARBA" id="ARBA00022989"/>
    </source>
</evidence>
<dbReference type="AlphaFoldDB" id="A0A2N3Q1Q4"/>
<dbReference type="PRINTS" id="PR01036">
    <property type="entry name" value="TCRTETB"/>
</dbReference>
<reference evidence="11" key="1">
    <citation type="submission" date="2017-12" db="EMBL/GenBank/DDBJ databases">
        <title>Draft genome sequence of Telmatospirillum siberiense 26-4b1T, an acidotolerant peatland alphaproteobacterium potentially involved in sulfur cycling.</title>
        <authorList>
            <person name="Hausmann B."/>
            <person name="Pjevac P."/>
            <person name="Schreck K."/>
            <person name="Herbold C.W."/>
            <person name="Daims H."/>
            <person name="Wagner M."/>
            <person name="Pester M."/>
            <person name="Loy A."/>
        </authorList>
    </citation>
    <scope>NUCLEOTIDE SEQUENCE [LARGE SCALE GENOMIC DNA]</scope>
    <source>
        <strain evidence="11">26-4b1</strain>
    </source>
</reference>
<evidence type="ECO:0000256" key="7">
    <source>
        <dbReference type="ARBA" id="ARBA00023136"/>
    </source>
</evidence>
<dbReference type="InterPro" id="IPR011701">
    <property type="entry name" value="MFS"/>
</dbReference>
<dbReference type="RefSeq" id="WP_101248808.1">
    <property type="nucleotide sequence ID" value="NZ_PIUM01000001.1"/>
</dbReference>